<dbReference type="PANTHER" id="PTHR45747:SF4">
    <property type="entry name" value="HISTONE-LYSINE N-METHYLTRANSFERASE E(Z)"/>
    <property type="match status" value="1"/>
</dbReference>
<dbReference type="InterPro" id="IPR046341">
    <property type="entry name" value="SET_dom_sf"/>
</dbReference>
<dbReference type="SUPFAM" id="SSF82199">
    <property type="entry name" value="SET domain"/>
    <property type="match status" value="1"/>
</dbReference>
<dbReference type="Gene3D" id="2.170.270.10">
    <property type="entry name" value="SET domain"/>
    <property type="match status" value="1"/>
</dbReference>
<keyword evidence="1" id="KW-0805">Transcription regulation</keyword>
<reference evidence="5" key="2">
    <citation type="submission" date="2013-12" db="EMBL/GenBank/DDBJ databases">
        <title>Evolution of pathogenesis and genome organization in the Tremellales.</title>
        <authorList>
            <person name="Cuomo C."/>
            <person name="Litvintseva A."/>
            <person name="Heitman J."/>
            <person name="Chen Y."/>
            <person name="Sun S."/>
            <person name="Springer D."/>
            <person name="Dromer F."/>
            <person name="Young S."/>
            <person name="Zeng Q."/>
            <person name="Chapman S."/>
            <person name="Gujja S."/>
            <person name="Saif S."/>
            <person name="Birren B."/>
        </authorList>
    </citation>
    <scope>NUCLEOTIDE SEQUENCE [LARGE SCALE GENOMIC DNA]</scope>
    <source>
        <strain evidence="5">BCC8398</strain>
    </source>
</reference>
<dbReference type="GO" id="GO:0035098">
    <property type="term" value="C:ESC/E(Z) complex"/>
    <property type="evidence" value="ECO:0007669"/>
    <property type="project" value="TreeGrafter"/>
</dbReference>
<dbReference type="PANTHER" id="PTHR45747">
    <property type="entry name" value="HISTONE-LYSINE N-METHYLTRANSFERASE E(Z)"/>
    <property type="match status" value="1"/>
</dbReference>
<protein>
    <recommendedName>
        <fullName evidence="3">SET domain-containing protein</fullName>
    </recommendedName>
</protein>
<name>A0A1B9GZ93_9TREE</name>
<proteinExistence type="predicted"/>
<dbReference type="PROSITE" id="PS50280">
    <property type="entry name" value="SET"/>
    <property type="match status" value="1"/>
</dbReference>
<evidence type="ECO:0000256" key="1">
    <source>
        <dbReference type="ARBA" id="ARBA00023015"/>
    </source>
</evidence>
<evidence type="ECO:0000313" key="5">
    <source>
        <dbReference type="Proteomes" id="UP000092666"/>
    </source>
</evidence>
<evidence type="ECO:0000313" key="4">
    <source>
        <dbReference type="EMBL" id="OCF36329.1"/>
    </source>
</evidence>
<gene>
    <name evidence="4" type="ORF">I316_02204</name>
</gene>
<feature type="domain" description="SET" evidence="3">
    <location>
        <begin position="461"/>
        <end position="585"/>
    </location>
</feature>
<reference evidence="4 5" key="1">
    <citation type="submission" date="2013-07" db="EMBL/GenBank/DDBJ databases">
        <title>The Genome Sequence of Cryptococcus heveanensis BCC8398.</title>
        <authorList>
            <consortium name="The Broad Institute Genome Sequencing Platform"/>
            <person name="Cuomo C."/>
            <person name="Litvintseva A."/>
            <person name="Chen Y."/>
            <person name="Heitman J."/>
            <person name="Sun S."/>
            <person name="Springer D."/>
            <person name="Dromer F."/>
            <person name="Young S.K."/>
            <person name="Zeng Q."/>
            <person name="Gargeya S."/>
            <person name="Fitzgerald M."/>
            <person name="Abouelleil A."/>
            <person name="Alvarado L."/>
            <person name="Berlin A.M."/>
            <person name="Chapman S.B."/>
            <person name="Dewar J."/>
            <person name="Goldberg J."/>
            <person name="Griggs A."/>
            <person name="Gujja S."/>
            <person name="Hansen M."/>
            <person name="Howarth C."/>
            <person name="Imamovic A."/>
            <person name="Larimer J."/>
            <person name="McCowan C."/>
            <person name="Murphy C."/>
            <person name="Pearson M."/>
            <person name="Priest M."/>
            <person name="Roberts A."/>
            <person name="Saif S."/>
            <person name="Shea T."/>
            <person name="Sykes S."/>
            <person name="Wortman J."/>
            <person name="Nusbaum C."/>
            <person name="Birren B."/>
        </authorList>
    </citation>
    <scope>NUCLEOTIDE SEQUENCE [LARGE SCALE GENOMIC DNA]</scope>
    <source>
        <strain evidence="4 5">BCC8398</strain>
    </source>
</reference>
<dbReference type="OrthoDB" id="6141102at2759"/>
<dbReference type="SMART" id="SM00317">
    <property type="entry name" value="SET"/>
    <property type="match status" value="1"/>
</dbReference>
<organism evidence="4 5">
    <name type="scientific">Kwoniella heveanensis BCC8398</name>
    <dbReference type="NCBI Taxonomy" id="1296120"/>
    <lineage>
        <taxon>Eukaryota</taxon>
        <taxon>Fungi</taxon>
        <taxon>Dikarya</taxon>
        <taxon>Basidiomycota</taxon>
        <taxon>Agaricomycotina</taxon>
        <taxon>Tremellomycetes</taxon>
        <taxon>Tremellales</taxon>
        <taxon>Cryptococcaceae</taxon>
        <taxon>Kwoniella</taxon>
    </lineage>
</organism>
<dbReference type="InterPro" id="IPR045318">
    <property type="entry name" value="EZH1/2-like"/>
</dbReference>
<dbReference type="GO" id="GO:0003682">
    <property type="term" value="F:chromatin binding"/>
    <property type="evidence" value="ECO:0007669"/>
    <property type="project" value="TreeGrafter"/>
</dbReference>
<evidence type="ECO:0000256" key="2">
    <source>
        <dbReference type="ARBA" id="ARBA00023163"/>
    </source>
</evidence>
<dbReference type="STRING" id="1296120.A0A1B9GZ93"/>
<dbReference type="Pfam" id="PF00856">
    <property type="entry name" value="SET"/>
    <property type="match status" value="1"/>
</dbReference>
<keyword evidence="2" id="KW-0804">Transcription</keyword>
<dbReference type="EMBL" id="KI669496">
    <property type="protein sequence ID" value="OCF36329.1"/>
    <property type="molecule type" value="Genomic_DNA"/>
</dbReference>
<accession>A0A1B9GZ93</accession>
<evidence type="ECO:0000259" key="3">
    <source>
        <dbReference type="PROSITE" id="PS50280"/>
    </source>
</evidence>
<sequence length="585" mass="66752">MTYRATARPMQITFPKNSVEPVPPYWFCHDGDRSVYKEDENAVPFRYMFEEGDFDEDEYLRLHGNKVAWVGAWRDPDMDIIQAETVQRLKPYRLSAQQIDRTRILPSEHRVIFDLDLTRDLPPFPRATSVDMDGQDAQVSAHTNTNALFKAIPGKRKWELPLSLQEEQYEDNQDFYEENWCFRQNCWEADCTRHASLIDGVLYFSSFHYIAQPSEHIIMDKLAHTARPGDIETSCSDTCAKLRNEGSLLLASQQMRLRPNHEKEQKFLLDLILDGPEGKERLKPCDLRIVFPDHTCEEMAMRVMLLRREQEDLWRAKSLSSVPAPLELERAKSAVFKPAKYNAETRTFVECDHDGPCVKDVVRPIVRDSGKAVNAALESPQASVPLGTLSVNQINAHVGSFIESAILPSADHAVRREAEIERVQPLRAKKDNLSIREIHSASRVPLNGTCGNVEIQKGVYPRLRVGVSRVAGYGVFATEDLPRGTSIGEYVGEWISDAEGIRRDKVNSQIGRTYIFNLNADFEIDAANFGNYTRYFNSAKGSRANCETTHRKINRNEEIRFDYGKSFDENAVDMVTNIKAKRAKN</sequence>
<dbReference type="GO" id="GO:0031507">
    <property type="term" value="P:heterochromatin formation"/>
    <property type="evidence" value="ECO:0007669"/>
    <property type="project" value="TreeGrafter"/>
</dbReference>
<dbReference type="AlphaFoldDB" id="A0A1B9GZ93"/>
<dbReference type="Proteomes" id="UP000092666">
    <property type="component" value="Unassembled WGS sequence"/>
</dbReference>
<keyword evidence="5" id="KW-1185">Reference proteome</keyword>
<dbReference type="GO" id="GO:0046976">
    <property type="term" value="F:histone H3K27 methyltransferase activity"/>
    <property type="evidence" value="ECO:0007669"/>
    <property type="project" value="TreeGrafter"/>
</dbReference>
<dbReference type="InterPro" id="IPR001214">
    <property type="entry name" value="SET_dom"/>
</dbReference>